<dbReference type="GO" id="GO:0006508">
    <property type="term" value="P:proteolysis"/>
    <property type="evidence" value="ECO:0007669"/>
    <property type="project" value="UniProtKB-KW"/>
</dbReference>
<sequence>MDISLFFLISLVSFSCFFINILVKGIYPRLIFNAICLVLFLVLGIYAPFTSIIQNGNVIIIGNNILGYVFYLFALISLLLGITNVFLAINIKEEV</sequence>
<proteinExistence type="predicted"/>
<organism evidence="2 3">
    <name type="scientific">Methanococcus voltae</name>
    <dbReference type="NCBI Taxonomy" id="2188"/>
    <lineage>
        <taxon>Archaea</taxon>
        <taxon>Methanobacteriati</taxon>
        <taxon>Methanobacteriota</taxon>
        <taxon>Methanomada group</taxon>
        <taxon>Methanococci</taxon>
        <taxon>Methanococcales</taxon>
        <taxon>Methanococcaceae</taxon>
        <taxon>Methanococcus</taxon>
    </lineage>
</organism>
<dbReference type="GO" id="GO:0008233">
    <property type="term" value="F:peptidase activity"/>
    <property type="evidence" value="ECO:0007669"/>
    <property type="project" value="UniProtKB-KW"/>
</dbReference>
<evidence type="ECO:0000313" key="3">
    <source>
        <dbReference type="Proteomes" id="UP000740329"/>
    </source>
</evidence>
<dbReference type="AlphaFoldDB" id="A0A8J7RFG7"/>
<protein>
    <submittedName>
        <fullName evidence="2">Membrane-bound ClpP family serine protease</fullName>
    </submittedName>
</protein>
<dbReference type="EMBL" id="JAGGMV010000009">
    <property type="protein sequence ID" value="MBP2202217.1"/>
    <property type="molecule type" value="Genomic_DNA"/>
</dbReference>
<feature type="transmembrane region" description="Helical" evidence="1">
    <location>
        <begin position="65"/>
        <end position="89"/>
    </location>
</feature>
<dbReference type="Proteomes" id="UP000740329">
    <property type="component" value="Unassembled WGS sequence"/>
</dbReference>
<keyword evidence="1" id="KW-0472">Membrane</keyword>
<comment type="caution">
    <text evidence="2">The sequence shown here is derived from an EMBL/GenBank/DDBJ whole genome shotgun (WGS) entry which is preliminary data.</text>
</comment>
<feature type="transmembrane region" description="Helical" evidence="1">
    <location>
        <begin position="30"/>
        <end position="53"/>
    </location>
</feature>
<keyword evidence="2" id="KW-0378">Hydrolase</keyword>
<keyword evidence="2" id="KW-0645">Protease</keyword>
<accession>A0A8J7RFG7</accession>
<dbReference type="RefSeq" id="WP_209591731.1">
    <property type="nucleotide sequence ID" value="NZ_JAGGMV010000009.1"/>
</dbReference>
<reference evidence="2" key="1">
    <citation type="submission" date="2021-03" db="EMBL/GenBank/DDBJ databases">
        <title>Genomic Encyclopedia of Type Strains, Phase IV (KMG-V): Genome sequencing to study the core and pangenomes of soil and plant-associated prokaryotes.</title>
        <authorList>
            <person name="Whitman W."/>
        </authorList>
    </citation>
    <scope>NUCLEOTIDE SEQUENCE</scope>
    <source>
        <strain evidence="2">C4</strain>
    </source>
</reference>
<evidence type="ECO:0000313" key="2">
    <source>
        <dbReference type="EMBL" id="MBP2202217.1"/>
    </source>
</evidence>
<keyword evidence="1" id="KW-0812">Transmembrane</keyword>
<gene>
    <name evidence="2" type="ORF">J3E07_001658</name>
</gene>
<feature type="transmembrane region" description="Helical" evidence="1">
    <location>
        <begin position="6"/>
        <end position="23"/>
    </location>
</feature>
<keyword evidence="1" id="KW-1133">Transmembrane helix</keyword>
<evidence type="ECO:0000256" key="1">
    <source>
        <dbReference type="SAM" id="Phobius"/>
    </source>
</evidence>
<name>A0A8J7RFG7_METVO</name>